<evidence type="ECO:0000256" key="3">
    <source>
        <dbReference type="ARBA" id="ARBA00023004"/>
    </source>
</evidence>
<dbReference type="InterPro" id="IPR012312">
    <property type="entry name" value="Hemerythrin-like"/>
</dbReference>
<keyword evidence="3" id="KW-0408">Iron</keyword>
<dbReference type="Gene3D" id="1.20.120.50">
    <property type="entry name" value="Hemerythrin-like"/>
    <property type="match status" value="1"/>
</dbReference>
<keyword evidence="6" id="KW-1185">Reference proteome</keyword>
<dbReference type="PROSITE" id="PS00550">
    <property type="entry name" value="HEMERYTHRINS"/>
    <property type="match status" value="1"/>
</dbReference>
<dbReference type="Pfam" id="PF01814">
    <property type="entry name" value="Hemerythrin"/>
    <property type="match status" value="1"/>
</dbReference>
<gene>
    <name evidence="5" type="ORF">C7402_108292</name>
</gene>
<evidence type="ECO:0000313" key="5">
    <source>
        <dbReference type="EMBL" id="PVX82919.1"/>
    </source>
</evidence>
<dbReference type="InterPro" id="IPR012827">
    <property type="entry name" value="Hemerythrin_metal-bd"/>
</dbReference>
<comment type="similarity">
    <text evidence="1">Belongs to the hemerythrin family.</text>
</comment>
<name>A0ABX5KLY1_9BURK</name>
<feature type="domain" description="Hemerythrin-like" evidence="4">
    <location>
        <begin position="31"/>
        <end position="135"/>
    </location>
</feature>
<comment type="caution">
    <text evidence="5">The sequence shown here is derived from an EMBL/GenBank/DDBJ whole genome shotgun (WGS) entry which is preliminary data.</text>
</comment>
<reference evidence="5 6" key="1">
    <citation type="submission" date="2018-05" db="EMBL/GenBank/DDBJ databases">
        <title>Genomic Encyclopedia of Type Strains, Phase IV (KMG-V): Genome sequencing to study the core and pangenomes of soil and plant-associated prokaryotes.</title>
        <authorList>
            <person name="Whitman W."/>
        </authorList>
    </citation>
    <scope>NUCLEOTIDE SEQUENCE [LARGE SCALE GENOMIC DNA]</scope>
    <source>
        <strain evidence="5 6">SCZa-39</strain>
    </source>
</reference>
<dbReference type="InterPro" id="IPR035938">
    <property type="entry name" value="Hemerythrin-like_sf"/>
</dbReference>
<evidence type="ECO:0000259" key="4">
    <source>
        <dbReference type="Pfam" id="PF01814"/>
    </source>
</evidence>
<keyword evidence="2" id="KW-0479">Metal-binding</keyword>
<accession>A0ABX5KLY1</accession>
<proteinExistence type="inferred from homology"/>
<dbReference type="SUPFAM" id="SSF47188">
    <property type="entry name" value="Hemerythrin-like"/>
    <property type="match status" value="1"/>
</dbReference>
<sequence length="147" mass="16394">MPTALSLMTSSVPRRAPALAPDLHLGEPITDTMHEEFVQLLDAAASAPDEALAAALEVWIAHTREHFAQEEAWMEAMDFGPRHCHAGQHRQVLDVAAEVRRQVADEHRFAAGRQLVSEVREWFAWHVSAMDSMMVESLRESGMVQAV</sequence>
<dbReference type="EMBL" id="QEOB01000008">
    <property type="protein sequence ID" value="PVX82919.1"/>
    <property type="molecule type" value="Genomic_DNA"/>
</dbReference>
<organism evidence="5 6">
    <name type="scientific">Paraburkholderia unamae</name>
    <dbReference type="NCBI Taxonomy" id="219649"/>
    <lineage>
        <taxon>Bacteria</taxon>
        <taxon>Pseudomonadati</taxon>
        <taxon>Pseudomonadota</taxon>
        <taxon>Betaproteobacteria</taxon>
        <taxon>Burkholderiales</taxon>
        <taxon>Burkholderiaceae</taxon>
        <taxon>Paraburkholderia</taxon>
    </lineage>
</organism>
<dbReference type="CDD" id="cd12107">
    <property type="entry name" value="Hemerythrin"/>
    <property type="match status" value="1"/>
</dbReference>
<dbReference type="NCBIfam" id="NF002522">
    <property type="entry name" value="PRK01917.1"/>
    <property type="match status" value="1"/>
</dbReference>
<dbReference type="InterPro" id="IPR016131">
    <property type="entry name" value="Haemerythrin_Fe_BS"/>
</dbReference>
<evidence type="ECO:0000256" key="1">
    <source>
        <dbReference type="ARBA" id="ARBA00010587"/>
    </source>
</evidence>
<dbReference type="Proteomes" id="UP000245712">
    <property type="component" value="Unassembled WGS sequence"/>
</dbReference>
<dbReference type="NCBIfam" id="TIGR02481">
    <property type="entry name" value="hemeryth_dom"/>
    <property type="match status" value="1"/>
</dbReference>
<protein>
    <submittedName>
        <fullName evidence="5">Hemerythrin-like metal-binding protein</fullName>
    </submittedName>
</protein>
<evidence type="ECO:0000313" key="6">
    <source>
        <dbReference type="Proteomes" id="UP000245712"/>
    </source>
</evidence>
<evidence type="ECO:0000256" key="2">
    <source>
        <dbReference type="ARBA" id="ARBA00022723"/>
    </source>
</evidence>